<dbReference type="EMBL" id="CVRS01000082">
    <property type="protein sequence ID" value="CRL40520.1"/>
    <property type="molecule type" value="Genomic_DNA"/>
</dbReference>
<dbReference type="RefSeq" id="WP_055039953.1">
    <property type="nucleotide sequence ID" value="NZ_CABJFX010000039.1"/>
</dbReference>
<evidence type="ECO:0000313" key="1">
    <source>
        <dbReference type="EMBL" id="CRL40520.1"/>
    </source>
</evidence>
<dbReference type="Proteomes" id="UP000283492">
    <property type="component" value="Unassembled WGS sequence"/>
</dbReference>
<dbReference type="Proteomes" id="UP000049828">
    <property type="component" value="Unassembled WGS sequence"/>
</dbReference>
<sequence length="95" mass="10698">MAGTALKIDDDYVLDMGTTLSDNETELQSGVDKYLEIMKKIREDAIKEGETAQALDTFITYAGELKNVITEHGVNVNKTCQKFKAEIDENDQYLF</sequence>
<reference evidence="6" key="1">
    <citation type="submission" date="2015-05" db="EMBL/GenBank/DDBJ databases">
        <authorList>
            <consortium name="Pathogen Informatics"/>
        </authorList>
    </citation>
    <scope>NUCLEOTIDE SEQUENCE [LARGE SCALE GENOMIC DNA]</scope>
    <source>
        <strain evidence="6">L1-83</strain>
    </source>
</reference>
<keyword evidence="6" id="KW-1185">Reference proteome</keyword>
<protein>
    <submittedName>
        <fullName evidence="1">Uncharacterized protein</fullName>
    </submittedName>
</protein>
<evidence type="ECO:0000313" key="9">
    <source>
        <dbReference type="Proteomes" id="UP000283738"/>
    </source>
</evidence>
<name>A0A0M6WS63_9FIRM</name>
<dbReference type="EMBL" id="QRTF01000054">
    <property type="protein sequence ID" value="RGQ44231.1"/>
    <property type="molecule type" value="Genomic_DNA"/>
</dbReference>
<dbReference type="EMBL" id="QRUN01000046">
    <property type="protein sequence ID" value="RGR64171.1"/>
    <property type="molecule type" value="Genomic_DNA"/>
</dbReference>
<dbReference type="EMBL" id="QRHP01000027">
    <property type="protein sequence ID" value="RHF81438.1"/>
    <property type="molecule type" value="Genomic_DNA"/>
</dbReference>
<evidence type="ECO:0000313" key="4">
    <source>
        <dbReference type="EMBL" id="RHA83666.1"/>
    </source>
</evidence>
<dbReference type="Proteomes" id="UP000283701">
    <property type="component" value="Unassembled WGS sequence"/>
</dbReference>
<evidence type="ECO:0000313" key="6">
    <source>
        <dbReference type="Proteomes" id="UP000049828"/>
    </source>
</evidence>
<evidence type="ECO:0000313" key="5">
    <source>
        <dbReference type="EMBL" id="RHF81438.1"/>
    </source>
</evidence>
<organism evidence="1 6">
    <name type="scientific">Roseburia inulinivorans</name>
    <dbReference type="NCBI Taxonomy" id="360807"/>
    <lineage>
        <taxon>Bacteria</taxon>
        <taxon>Bacillati</taxon>
        <taxon>Bacillota</taxon>
        <taxon>Clostridia</taxon>
        <taxon>Lachnospirales</taxon>
        <taxon>Lachnospiraceae</taxon>
        <taxon>Roseburia</taxon>
    </lineage>
</organism>
<dbReference type="Proteomes" id="UP000283738">
    <property type="component" value="Unassembled WGS sequence"/>
</dbReference>
<dbReference type="EMBL" id="QSFX01000039">
    <property type="protein sequence ID" value="RHA83666.1"/>
    <property type="molecule type" value="Genomic_DNA"/>
</dbReference>
<evidence type="ECO:0000313" key="3">
    <source>
        <dbReference type="EMBL" id="RGR64171.1"/>
    </source>
</evidence>
<dbReference type="OrthoDB" id="2064968at2"/>
<gene>
    <name evidence="5" type="ORF">DW654_15705</name>
    <name evidence="4" type="ORF">DW914_16410</name>
    <name evidence="3" type="ORF">DWY29_16370</name>
    <name evidence="2" type="ORF">DWY96_16255</name>
    <name evidence="1" type="ORF">RIL183_26431</name>
</gene>
<dbReference type="AlphaFoldDB" id="A0A0M6WS63"/>
<reference evidence="7 8" key="3">
    <citation type="submission" date="2018-08" db="EMBL/GenBank/DDBJ databases">
        <title>A genome reference for cultivated species of the human gut microbiota.</title>
        <authorList>
            <person name="Zou Y."/>
            <person name="Xue W."/>
            <person name="Luo G."/>
        </authorList>
    </citation>
    <scope>NUCLEOTIDE SEQUENCE [LARGE SCALE GENOMIC DNA]</scope>
    <source>
        <strain evidence="3 10">AF24-4</strain>
        <strain evidence="2 9">AF28-15</strain>
        <strain evidence="5 8">AM23-23AC</strain>
        <strain evidence="4 7">AM42-1AC</strain>
    </source>
</reference>
<proteinExistence type="predicted"/>
<dbReference type="Proteomes" id="UP000285820">
    <property type="component" value="Unassembled WGS sequence"/>
</dbReference>
<evidence type="ECO:0000313" key="8">
    <source>
        <dbReference type="Proteomes" id="UP000283701"/>
    </source>
</evidence>
<evidence type="ECO:0000313" key="7">
    <source>
        <dbReference type="Proteomes" id="UP000283492"/>
    </source>
</evidence>
<reference evidence="1" key="2">
    <citation type="submission" date="2015-05" db="EMBL/GenBank/DDBJ databases">
        <authorList>
            <person name="Wang D.B."/>
            <person name="Wang M."/>
        </authorList>
    </citation>
    <scope>NUCLEOTIDE SEQUENCE [LARGE SCALE GENOMIC DNA]</scope>
    <source>
        <strain evidence="1">L1-83</strain>
    </source>
</reference>
<accession>A0A0M6WS63</accession>
<evidence type="ECO:0000313" key="2">
    <source>
        <dbReference type="EMBL" id="RGQ44231.1"/>
    </source>
</evidence>
<evidence type="ECO:0000313" key="10">
    <source>
        <dbReference type="Proteomes" id="UP000285820"/>
    </source>
</evidence>